<dbReference type="InterPro" id="IPR011006">
    <property type="entry name" value="CheY-like_superfamily"/>
</dbReference>
<keyword evidence="1 3" id="KW-0597">Phosphoprotein</keyword>
<evidence type="ECO:0000313" key="6">
    <source>
        <dbReference type="EMBL" id="KPL75498.1"/>
    </source>
</evidence>
<dbReference type="InterPro" id="IPR000792">
    <property type="entry name" value="Tscrpt_reg_LuxR_C"/>
</dbReference>
<dbReference type="CDD" id="cd17535">
    <property type="entry name" value="REC_NarL-like"/>
    <property type="match status" value="2"/>
</dbReference>
<dbReference type="SUPFAM" id="SSF52172">
    <property type="entry name" value="CheY-like"/>
    <property type="match status" value="2"/>
</dbReference>
<dbReference type="PANTHER" id="PTHR43214">
    <property type="entry name" value="TWO-COMPONENT RESPONSE REGULATOR"/>
    <property type="match status" value="1"/>
</dbReference>
<reference evidence="6 7" key="1">
    <citation type="submission" date="2015-07" db="EMBL/GenBank/DDBJ databases">
        <title>Genome sequence of Ornatilinea apprima DSM 23815.</title>
        <authorList>
            <person name="Hemp J."/>
            <person name="Ward L.M."/>
            <person name="Pace L.A."/>
            <person name="Fischer W.W."/>
        </authorList>
    </citation>
    <scope>NUCLEOTIDE SEQUENCE [LARGE SCALE GENOMIC DNA]</scope>
    <source>
        <strain evidence="6 7">P3M-1</strain>
    </source>
</reference>
<evidence type="ECO:0000256" key="1">
    <source>
        <dbReference type="ARBA" id="ARBA00022553"/>
    </source>
</evidence>
<gene>
    <name evidence="6" type="ORF">ADN00_12670</name>
</gene>
<proteinExistence type="predicted"/>
<dbReference type="PANTHER" id="PTHR43214:SF37">
    <property type="entry name" value="TRANSCRIPTIONAL REGULATORY PROTEIN YDFI"/>
    <property type="match status" value="1"/>
</dbReference>
<protein>
    <submittedName>
        <fullName evidence="6">LuxR family transcriptional regulator</fullName>
    </submittedName>
</protein>
<dbReference type="EMBL" id="LGCL01000027">
    <property type="protein sequence ID" value="KPL75498.1"/>
    <property type="molecule type" value="Genomic_DNA"/>
</dbReference>
<evidence type="ECO:0000313" key="7">
    <source>
        <dbReference type="Proteomes" id="UP000050417"/>
    </source>
</evidence>
<dbReference type="Pfam" id="PF00072">
    <property type="entry name" value="Response_reg"/>
    <property type="match status" value="2"/>
</dbReference>
<dbReference type="Gene3D" id="3.40.50.2300">
    <property type="match status" value="2"/>
</dbReference>
<evidence type="ECO:0000256" key="2">
    <source>
        <dbReference type="ARBA" id="ARBA00023125"/>
    </source>
</evidence>
<feature type="modified residue" description="4-aspartylphosphate" evidence="3">
    <location>
        <position position="56"/>
    </location>
</feature>
<feature type="modified residue" description="4-aspartylphosphate" evidence="3">
    <location>
        <position position="283"/>
    </location>
</feature>
<dbReference type="SUPFAM" id="SSF46894">
    <property type="entry name" value="C-terminal effector domain of the bipartite response regulators"/>
    <property type="match status" value="1"/>
</dbReference>
<evidence type="ECO:0000256" key="3">
    <source>
        <dbReference type="PROSITE-ProRule" id="PRU00169"/>
    </source>
</evidence>
<evidence type="ECO:0000259" key="5">
    <source>
        <dbReference type="PROSITE" id="PS50110"/>
    </source>
</evidence>
<feature type="domain" description="Response regulatory" evidence="5">
    <location>
        <begin position="5"/>
        <end position="121"/>
    </location>
</feature>
<dbReference type="STRING" id="1134406.ADN00_12670"/>
<keyword evidence="7" id="KW-1185">Reference proteome</keyword>
<feature type="domain" description="Response regulatory" evidence="5">
    <location>
        <begin position="232"/>
        <end position="348"/>
    </location>
</feature>
<comment type="caution">
    <text evidence="6">The sequence shown here is derived from an EMBL/GenBank/DDBJ whole genome shotgun (WGS) entry which is preliminary data.</text>
</comment>
<dbReference type="RefSeq" id="WP_075063388.1">
    <property type="nucleotide sequence ID" value="NZ_LGCL01000027.1"/>
</dbReference>
<dbReference type="InterPro" id="IPR039420">
    <property type="entry name" value="WalR-like"/>
</dbReference>
<dbReference type="GO" id="GO:0003677">
    <property type="term" value="F:DNA binding"/>
    <property type="evidence" value="ECO:0007669"/>
    <property type="project" value="UniProtKB-KW"/>
</dbReference>
<dbReference type="PROSITE" id="PS50043">
    <property type="entry name" value="HTH_LUXR_2"/>
    <property type="match status" value="1"/>
</dbReference>
<dbReference type="SMART" id="SM00421">
    <property type="entry name" value="HTH_LUXR"/>
    <property type="match status" value="1"/>
</dbReference>
<dbReference type="GO" id="GO:0000160">
    <property type="term" value="P:phosphorelay signal transduction system"/>
    <property type="evidence" value="ECO:0007669"/>
    <property type="project" value="InterPro"/>
</dbReference>
<feature type="domain" description="HTH luxR-type" evidence="4">
    <location>
        <begin position="143"/>
        <end position="208"/>
    </location>
</feature>
<dbReference type="CDD" id="cd06170">
    <property type="entry name" value="LuxR_C_like"/>
    <property type="match status" value="1"/>
</dbReference>
<dbReference type="InterPro" id="IPR058245">
    <property type="entry name" value="NreC/VraR/RcsB-like_REC"/>
</dbReference>
<dbReference type="PATRIC" id="fig|1134406.4.peg.1227"/>
<organism evidence="6 7">
    <name type="scientific">Ornatilinea apprima</name>
    <dbReference type="NCBI Taxonomy" id="1134406"/>
    <lineage>
        <taxon>Bacteria</taxon>
        <taxon>Bacillati</taxon>
        <taxon>Chloroflexota</taxon>
        <taxon>Anaerolineae</taxon>
        <taxon>Anaerolineales</taxon>
        <taxon>Anaerolineaceae</taxon>
        <taxon>Ornatilinea</taxon>
    </lineage>
</organism>
<dbReference type="InterPro" id="IPR001789">
    <property type="entry name" value="Sig_transdc_resp-reg_receiver"/>
</dbReference>
<dbReference type="SMART" id="SM00448">
    <property type="entry name" value="REC"/>
    <property type="match status" value="2"/>
</dbReference>
<dbReference type="Pfam" id="PF00196">
    <property type="entry name" value="GerE"/>
    <property type="match status" value="1"/>
</dbReference>
<accession>A0A0N8GMJ8</accession>
<dbReference type="OrthoDB" id="9782896at2"/>
<keyword evidence="2" id="KW-0238">DNA-binding</keyword>
<dbReference type="Proteomes" id="UP000050417">
    <property type="component" value="Unassembled WGS sequence"/>
</dbReference>
<sequence length="353" mass="39591">MQTYRILLADDHVLIRAGLRDALTGLSNLEIVGEVGSGRELMQAIKTLTPDLLVMDVNMPDFEPVEAVERIRLLYPDLKILVVSAYDDQSYVIGLLSAGVNGYHLKDQPLSDLLLAVQRVLDGGRWISDPLVNRLVNHQTMINDSPAPSLTRRQRELLYLLTLGYNNHKIAHVMELSVKTVENHLTALYRALGVESRLEANNYASHHPELLAIPAQEKTAVGEEIAPSEDLTVLVVDDNPRYRAQMSRMLKKTHPSASLYEAEDTTEALRLARQIAPRLAFVDVVLREDDGIRCVRKLKQVSPTTRIILISAYPDREFRRIGLDAGAIAFLDKKDLDAATFRQLIEDSLEINC</sequence>
<name>A0A0N8GMJ8_9CHLR</name>
<dbReference type="InterPro" id="IPR016032">
    <property type="entry name" value="Sig_transdc_resp-reg_C-effctor"/>
</dbReference>
<dbReference type="PROSITE" id="PS50110">
    <property type="entry name" value="RESPONSE_REGULATORY"/>
    <property type="match status" value="2"/>
</dbReference>
<dbReference type="AlphaFoldDB" id="A0A0N8GMJ8"/>
<evidence type="ECO:0000259" key="4">
    <source>
        <dbReference type="PROSITE" id="PS50043"/>
    </source>
</evidence>
<dbReference type="GO" id="GO:0006355">
    <property type="term" value="P:regulation of DNA-templated transcription"/>
    <property type="evidence" value="ECO:0007669"/>
    <property type="project" value="InterPro"/>
</dbReference>
<dbReference type="PRINTS" id="PR00038">
    <property type="entry name" value="HTHLUXR"/>
</dbReference>